<protein>
    <submittedName>
        <fullName evidence="2">Uncharacterized protein</fullName>
    </submittedName>
</protein>
<gene>
    <name evidence="2" type="ORF">BHM03_00006741</name>
</gene>
<name>A0A445MBU0_ENSVE</name>
<evidence type="ECO:0000313" key="2">
    <source>
        <dbReference type="EMBL" id="RZR71703.1"/>
    </source>
</evidence>
<dbReference type="AlphaFoldDB" id="A0A445MBU0"/>
<dbReference type="EMBL" id="KV875573">
    <property type="protein sequence ID" value="RZR71703.1"/>
    <property type="molecule type" value="Genomic_DNA"/>
</dbReference>
<feature type="region of interest" description="Disordered" evidence="1">
    <location>
        <begin position="1"/>
        <end position="52"/>
    </location>
</feature>
<organism evidence="2">
    <name type="scientific">Ensete ventricosum</name>
    <name type="common">Abyssinian banana</name>
    <name type="synonym">Musa ensete</name>
    <dbReference type="NCBI Taxonomy" id="4639"/>
    <lineage>
        <taxon>Eukaryota</taxon>
        <taxon>Viridiplantae</taxon>
        <taxon>Streptophyta</taxon>
        <taxon>Embryophyta</taxon>
        <taxon>Tracheophyta</taxon>
        <taxon>Spermatophyta</taxon>
        <taxon>Magnoliopsida</taxon>
        <taxon>Liliopsida</taxon>
        <taxon>Zingiberales</taxon>
        <taxon>Musaceae</taxon>
        <taxon>Ensete</taxon>
    </lineage>
</organism>
<reference evidence="2" key="1">
    <citation type="journal article" date="2018" name="Data Brief">
        <title>Genome sequence data from 17 accessions of Ensete ventricosum, a staple food crop for millions in Ethiopia.</title>
        <authorList>
            <person name="Yemataw Z."/>
            <person name="Muzemil S."/>
            <person name="Ambachew D."/>
            <person name="Tripathi L."/>
            <person name="Tesfaye K."/>
            <person name="Chala A."/>
            <person name="Farbos A."/>
            <person name="O'Neill P."/>
            <person name="Moore K."/>
            <person name="Grant M."/>
            <person name="Studholme D.J."/>
        </authorList>
    </citation>
    <scope>NUCLEOTIDE SEQUENCE [LARGE SCALE GENOMIC DNA]</scope>
    <source>
        <tissue evidence="2">Leaf</tissue>
    </source>
</reference>
<dbReference type="Proteomes" id="UP000290560">
    <property type="component" value="Unassembled WGS sequence"/>
</dbReference>
<accession>A0A445MBU0</accession>
<feature type="compositionally biased region" description="Basic and acidic residues" evidence="1">
    <location>
        <begin position="29"/>
        <end position="46"/>
    </location>
</feature>
<sequence length="114" mass="12764">MWLQAVASATNDGGYRLAEEEEGSWKQWSRRERQQQRREAGEKGKSGEGTTVARLCDCDKGLEMTIPAMGKRGIGASNSGGDVVREPSYHNRLEGVVVVEQGRRQRGQRCQRKE</sequence>
<proteinExistence type="predicted"/>
<evidence type="ECO:0000256" key="1">
    <source>
        <dbReference type="SAM" id="MobiDB-lite"/>
    </source>
</evidence>